<dbReference type="Proteomes" id="UP000747542">
    <property type="component" value="Unassembled WGS sequence"/>
</dbReference>
<evidence type="ECO:0000313" key="1">
    <source>
        <dbReference type="EMBL" id="KAG7165031.1"/>
    </source>
</evidence>
<name>A0A8J5JW96_HOMAM</name>
<organism evidence="1 2">
    <name type="scientific">Homarus americanus</name>
    <name type="common">American lobster</name>
    <dbReference type="NCBI Taxonomy" id="6706"/>
    <lineage>
        <taxon>Eukaryota</taxon>
        <taxon>Metazoa</taxon>
        <taxon>Ecdysozoa</taxon>
        <taxon>Arthropoda</taxon>
        <taxon>Crustacea</taxon>
        <taxon>Multicrustacea</taxon>
        <taxon>Malacostraca</taxon>
        <taxon>Eumalacostraca</taxon>
        <taxon>Eucarida</taxon>
        <taxon>Decapoda</taxon>
        <taxon>Pleocyemata</taxon>
        <taxon>Astacidea</taxon>
        <taxon>Nephropoidea</taxon>
        <taxon>Nephropidae</taxon>
        <taxon>Homarus</taxon>
    </lineage>
</organism>
<evidence type="ECO:0000313" key="2">
    <source>
        <dbReference type="Proteomes" id="UP000747542"/>
    </source>
</evidence>
<sequence length="115" mass="12904">MREKTSQKLRYYFDIQAKDEESQKQVIIETAVRLIKSDIKSNVPSLTDQYPSAKSLKLDSALSFVPDTLQMLLNGRFVGKETRRKVAGIGYAIVQAVRPRVVVAPLQVGLAVQVR</sequence>
<keyword evidence="2" id="KW-1185">Reference proteome</keyword>
<proteinExistence type="predicted"/>
<gene>
    <name evidence="1" type="ORF">Hamer_G004783</name>
</gene>
<comment type="caution">
    <text evidence="1">The sequence shown here is derived from an EMBL/GenBank/DDBJ whole genome shotgun (WGS) entry which is preliminary data.</text>
</comment>
<reference evidence="1" key="1">
    <citation type="journal article" date="2021" name="Sci. Adv.">
        <title>The American lobster genome reveals insights on longevity, neural, and immune adaptations.</title>
        <authorList>
            <person name="Polinski J.M."/>
            <person name="Zimin A.V."/>
            <person name="Clark K.F."/>
            <person name="Kohn A.B."/>
            <person name="Sadowski N."/>
            <person name="Timp W."/>
            <person name="Ptitsyn A."/>
            <person name="Khanna P."/>
            <person name="Romanova D.Y."/>
            <person name="Williams P."/>
            <person name="Greenwood S.J."/>
            <person name="Moroz L.L."/>
            <person name="Walt D.R."/>
            <person name="Bodnar A.G."/>
        </authorList>
    </citation>
    <scope>NUCLEOTIDE SEQUENCE</scope>
    <source>
        <strain evidence="1">GMGI-L3</strain>
    </source>
</reference>
<dbReference type="AlphaFoldDB" id="A0A8J5JW96"/>
<protein>
    <submittedName>
        <fullName evidence="1">Uncharacterized protein</fullName>
    </submittedName>
</protein>
<dbReference type="EMBL" id="JAHLQT010024847">
    <property type="protein sequence ID" value="KAG7165031.1"/>
    <property type="molecule type" value="Genomic_DNA"/>
</dbReference>
<accession>A0A8J5JW96</accession>